<dbReference type="RefSeq" id="WP_156216091.1">
    <property type="nucleotide sequence ID" value="NZ_WOFH01000003.1"/>
</dbReference>
<accession>A0A7K1KY09</accession>
<evidence type="ECO:0000313" key="1">
    <source>
        <dbReference type="EMBL" id="MUN37090.1"/>
    </source>
</evidence>
<comment type="caution">
    <text evidence="1">The sequence shown here is derived from an EMBL/GenBank/DDBJ whole genome shotgun (WGS) entry which is preliminary data.</text>
</comment>
<evidence type="ECO:0008006" key="3">
    <source>
        <dbReference type="Google" id="ProtNLM"/>
    </source>
</evidence>
<keyword evidence="2" id="KW-1185">Reference proteome</keyword>
<gene>
    <name evidence="1" type="ORF">GNZ18_10830</name>
</gene>
<evidence type="ECO:0000313" key="2">
    <source>
        <dbReference type="Proteomes" id="UP000432015"/>
    </source>
</evidence>
<dbReference type="AlphaFoldDB" id="A0A7K1KY09"/>
<protein>
    <recommendedName>
        <fullName evidence="3">MerR family transcriptional regulator</fullName>
    </recommendedName>
</protein>
<reference evidence="1 2" key="1">
    <citation type="submission" date="2019-11" db="EMBL/GenBank/DDBJ databases">
        <authorList>
            <person name="Cao P."/>
        </authorList>
    </citation>
    <scope>NUCLEOTIDE SEQUENCE [LARGE SCALE GENOMIC DNA]</scope>
    <source>
        <strain evidence="1 2">NEAU-AAG5</strain>
    </source>
</reference>
<dbReference type="EMBL" id="WOFH01000003">
    <property type="protein sequence ID" value="MUN37090.1"/>
    <property type="molecule type" value="Genomic_DNA"/>
</dbReference>
<sequence>MIGQEAEEYPVKKYGLVAQASGIDADAWMTPRFAAMLVGVNPTRLNRWAAVGLLSYQQRRPGAHRRYLREELLVVSGLGVDGDPPTIYALRRHVRRSGRRGGGGEVGR</sequence>
<proteinExistence type="predicted"/>
<name>A0A7K1KY09_9ACTN</name>
<dbReference type="Proteomes" id="UP000432015">
    <property type="component" value="Unassembled WGS sequence"/>
</dbReference>
<organism evidence="1 2">
    <name type="scientific">Actinomadura litoris</name>
    <dbReference type="NCBI Taxonomy" id="2678616"/>
    <lineage>
        <taxon>Bacteria</taxon>
        <taxon>Bacillati</taxon>
        <taxon>Actinomycetota</taxon>
        <taxon>Actinomycetes</taxon>
        <taxon>Streptosporangiales</taxon>
        <taxon>Thermomonosporaceae</taxon>
        <taxon>Actinomadura</taxon>
    </lineage>
</organism>